<dbReference type="InterPro" id="IPR016181">
    <property type="entry name" value="Acyl_CoA_acyltransferase"/>
</dbReference>
<dbReference type="AlphaFoldDB" id="A0A1F6UZS2"/>
<feature type="domain" description="N-acetyltransferase" evidence="1">
    <location>
        <begin position="46"/>
        <end position="187"/>
    </location>
</feature>
<dbReference type="PROSITE" id="PS51186">
    <property type="entry name" value="GNAT"/>
    <property type="match status" value="1"/>
</dbReference>
<dbReference type="Proteomes" id="UP000177602">
    <property type="component" value="Unassembled WGS sequence"/>
</dbReference>
<evidence type="ECO:0000313" key="3">
    <source>
        <dbReference type="Proteomes" id="UP000177602"/>
    </source>
</evidence>
<evidence type="ECO:0000259" key="1">
    <source>
        <dbReference type="PROSITE" id="PS51186"/>
    </source>
</evidence>
<dbReference type="Gene3D" id="3.40.630.30">
    <property type="match status" value="1"/>
</dbReference>
<dbReference type="STRING" id="1801737.A2818_00295"/>
<name>A0A1F6UZS2_9BACT</name>
<dbReference type="GO" id="GO:0016747">
    <property type="term" value="F:acyltransferase activity, transferring groups other than amino-acyl groups"/>
    <property type="evidence" value="ECO:0007669"/>
    <property type="project" value="InterPro"/>
</dbReference>
<gene>
    <name evidence="2" type="ORF">A2818_00295</name>
</gene>
<sequence length="187" mass="21537">MQINPKPNIIFSLLLPVYKSIYIADAISKDEENFSIFIGLDEKMAAELKKLSLDKSDTDIQQNTSDLKRFGEGSYENWYKKNRTPFILVHRATNALAGLIWFGPEPLHDGCKCHTAGWRSYNPWRGKGLMKDFTKFAMDIYMSKFPDIKFWINAKKENTGSIRLAEYLGFKVSEKYSDSISIVMVKD</sequence>
<evidence type="ECO:0000313" key="2">
    <source>
        <dbReference type="EMBL" id="OGI62947.1"/>
    </source>
</evidence>
<proteinExistence type="predicted"/>
<dbReference type="SUPFAM" id="SSF55729">
    <property type="entry name" value="Acyl-CoA N-acyltransferases (Nat)"/>
    <property type="match status" value="1"/>
</dbReference>
<accession>A0A1F6UZS2</accession>
<reference evidence="2 3" key="1">
    <citation type="journal article" date="2016" name="Nat. Commun.">
        <title>Thousands of microbial genomes shed light on interconnected biogeochemical processes in an aquifer system.</title>
        <authorList>
            <person name="Anantharaman K."/>
            <person name="Brown C.T."/>
            <person name="Hug L.A."/>
            <person name="Sharon I."/>
            <person name="Castelle C.J."/>
            <person name="Probst A.J."/>
            <person name="Thomas B.C."/>
            <person name="Singh A."/>
            <person name="Wilkins M.J."/>
            <person name="Karaoz U."/>
            <person name="Brodie E.L."/>
            <person name="Williams K.H."/>
            <person name="Hubbard S.S."/>
            <person name="Banfield J.F."/>
        </authorList>
    </citation>
    <scope>NUCLEOTIDE SEQUENCE [LARGE SCALE GENOMIC DNA]</scope>
</reference>
<dbReference type="InterPro" id="IPR000182">
    <property type="entry name" value="GNAT_dom"/>
</dbReference>
<comment type="caution">
    <text evidence="2">The sequence shown here is derived from an EMBL/GenBank/DDBJ whole genome shotgun (WGS) entry which is preliminary data.</text>
</comment>
<protein>
    <recommendedName>
        <fullName evidence="1">N-acetyltransferase domain-containing protein</fullName>
    </recommendedName>
</protein>
<dbReference type="Pfam" id="PF13302">
    <property type="entry name" value="Acetyltransf_3"/>
    <property type="match status" value="1"/>
</dbReference>
<organism evidence="2 3">
    <name type="scientific">Candidatus Nomurabacteria bacterium RIFCSPHIGHO2_01_FULL_40_12</name>
    <dbReference type="NCBI Taxonomy" id="1801737"/>
    <lineage>
        <taxon>Bacteria</taxon>
        <taxon>Candidatus Nomuraibacteriota</taxon>
    </lineage>
</organism>
<dbReference type="EMBL" id="MFTN01000016">
    <property type="protein sequence ID" value="OGI62947.1"/>
    <property type="molecule type" value="Genomic_DNA"/>
</dbReference>